<protein>
    <submittedName>
        <fullName evidence="2">Uncharacterized protein</fullName>
    </submittedName>
</protein>
<evidence type="ECO:0000256" key="1">
    <source>
        <dbReference type="SAM" id="MobiDB-lite"/>
    </source>
</evidence>
<sequence length="93" mass="9646">MVAVPCAVTSRCRLPLNAPSKLKAAWRSRAVSPGSRSASTAAIAAVLNAARAGFLRLSVRVRETGKREGGERRGGKSAHAQGSGLVPPQTLLK</sequence>
<proteinExistence type="predicted"/>
<feature type="region of interest" description="Disordered" evidence="1">
    <location>
        <begin position="62"/>
        <end position="93"/>
    </location>
</feature>
<name>A0AAV7TQZ9_PLEWA</name>
<evidence type="ECO:0000313" key="2">
    <source>
        <dbReference type="EMBL" id="KAJ1178148.1"/>
    </source>
</evidence>
<comment type="caution">
    <text evidence="2">The sequence shown here is derived from an EMBL/GenBank/DDBJ whole genome shotgun (WGS) entry which is preliminary data.</text>
</comment>
<gene>
    <name evidence="2" type="ORF">NDU88_003395</name>
</gene>
<accession>A0AAV7TQZ9</accession>
<feature type="compositionally biased region" description="Basic and acidic residues" evidence="1">
    <location>
        <begin position="62"/>
        <end position="74"/>
    </location>
</feature>
<keyword evidence="3" id="KW-1185">Reference proteome</keyword>
<dbReference type="EMBL" id="JANPWB010000006">
    <property type="protein sequence ID" value="KAJ1178148.1"/>
    <property type="molecule type" value="Genomic_DNA"/>
</dbReference>
<evidence type="ECO:0000313" key="3">
    <source>
        <dbReference type="Proteomes" id="UP001066276"/>
    </source>
</evidence>
<reference evidence="2" key="1">
    <citation type="journal article" date="2022" name="bioRxiv">
        <title>Sequencing and chromosome-scale assembly of the giantPleurodeles waltlgenome.</title>
        <authorList>
            <person name="Brown T."/>
            <person name="Elewa A."/>
            <person name="Iarovenko S."/>
            <person name="Subramanian E."/>
            <person name="Araus A.J."/>
            <person name="Petzold A."/>
            <person name="Susuki M."/>
            <person name="Suzuki K.-i.T."/>
            <person name="Hayashi T."/>
            <person name="Toyoda A."/>
            <person name="Oliveira C."/>
            <person name="Osipova E."/>
            <person name="Leigh N.D."/>
            <person name="Simon A."/>
            <person name="Yun M.H."/>
        </authorList>
    </citation>
    <scope>NUCLEOTIDE SEQUENCE</scope>
    <source>
        <strain evidence="2">20211129_DDA</strain>
        <tissue evidence="2">Liver</tissue>
    </source>
</reference>
<dbReference type="AlphaFoldDB" id="A0AAV7TQZ9"/>
<organism evidence="2 3">
    <name type="scientific">Pleurodeles waltl</name>
    <name type="common">Iberian ribbed newt</name>
    <dbReference type="NCBI Taxonomy" id="8319"/>
    <lineage>
        <taxon>Eukaryota</taxon>
        <taxon>Metazoa</taxon>
        <taxon>Chordata</taxon>
        <taxon>Craniata</taxon>
        <taxon>Vertebrata</taxon>
        <taxon>Euteleostomi</taxon>
        <taxon>Amphibia</taxon>
        <taxon>Batrachia</taxon>
        <taxon>Caudata</taxon>
        <taxon>Salamandroidea</taxon>
        <taxon>Salamandridae</taxon>
        <taxon>Pleurodelinae</taxon>
        <taxon>Pleurodeles</taxon>
    </lineage>
</organism>
<dbReference type="Proteomes" id="UP001066276">
    <property type="component" value="Chromosome 3_2"/>
</dbReference>